<dbReference type="GeneID" id="300134012"/>
<dbReference type="EMBL" id="UGSP01000001">
    <property type="protein sequence ID" value="SUB24771.1"/>
    <property type="molecule type" value="Genomic_DNA"/>
</dbReference>
<dbReference type="InterPro" id="IPR011250">
    <property type="entry name" value="OMP/PagP_B-barrel"/>
</dbReference>
<keyword evidence="4" id="KW-1185">Reference proteome</keyword>
<feature type="signal peptide" evidence="2">
    <location>
        <begin position="1"/>
        <end position="25"/>
    </location>
</feature>
<keyword evidence="1" id="KW-0175">Coiled coil</keyword>
<dbReference type="Pfam" id="PF25764">
    <property type="entry name" value="KIF21A_4th"/>
    <property type="match status" value="1"/>
</dbReference>
<proteinExistence type="predicted"/>
<feature type="chain" id="PRO_5016805906" evidence="2">
    <location>
        <begin position="26"/>
        <end position="493"/>
    </location>
</feature>
<sequence length="493" mass="54027">MRKSIKFSLLALCISNVIAVNNALAAEDKASTNISTLSKQEFIAEINKLNNEISAKEKATAGLNNQLKELQGKVAQAQQELQKQTSDRDALNNRLQASNAEKADLEAKIKSLNAQVADLQKKADPNVVELLKQKDAAEAELAKVNANVNNQTTQLNKLSEQIKQSTSKVEQLKAQVKPLENQVSGLNTQVKQQQDKLAQITAERKTVADKIAEHNKNQEWVQKYELDSDGVRWRDIHFSGSYNEGESKSKTAAVLGLGSPALVKHFEIITDELERKVLSEQNTPTLPLSQYKPDPDKVNEVLISSAVPENKGKAVGKVFFVNQNNSSYMAWQPIVDRTDAETLSIKEYNDRYTAVSVKNEVNQDTYKAVAAQTPTITYRGHMLNVGGKTGDIELVADLNAQKISGTITNRTVNPLQERRNLALKNGDICVDNRGVKFSGRAVVPLENNPNKLPIDGAGFSGTFAGKNMEEVVGQVYGLPNESTSAFGGSKVTK</sequence>
<dbReference type="Gene3D" id="2.40.160.90">
    <property type="match status" value="1"/>
</dbReference>
<dbReference type="PANTHER" id="PTHR18937">
    <property type="entry name" value="STRUCTURAL MAINTENANCE OF CHROMOSOMES SMC FAMILY MEMBER"/>
    <property type="match status" value="1"/>
</dbReference>
<evidence type="ECO:0000256" key="2">
    <source>
        <dbReference type="SAM" id="SignalP"/>
    </source>
</evidence>
<evidence type="ECO:0000313" key="4">
    <source>
        <dbReference type="Proteomes" id="UP000255098"/>
    </source>
</evidence>
<reference evidence="3 4" key="1">
    <citation type="submission" date="2018-06" db="EMBL/GenBank/DDBJ databases">
        <authorList>
            <consortium name="Pathogen Informatics"/>
            <person name="Doyle S."/>
        </authorList>
    </citation>
    <scope>NUCLEOTIDE SEQUENCE [LARGE SCALE GENOMIC DNA]</scope>
    <source>
        <strain evidence="4">NCTC 11297</strain>
    </source>
</reference>
<accession>A0A379ATX3</accession>
<evidence type="ECO:0000256" key="1">
    <source>
        <dbReference type="SAM" id="Coils"/>
    </source>
</evidence>
<evidence type="ECO:0000313" key="3">
    <source>
        <dbReference type="EMBL" id="SUB24771.1"/>
    </source>
</evidence>
<dbReference type="SUPFAM" id="SSF58100">
    <property type="entry name" value="Bacterial hemolysins"/>
    <property type="match status" value="1"/>
</dbReference>
<feature type="coiled-coil region" evidence="1">
    <location>
        <begin position="39"/>
        <end position="217"/>
    </location>
</feature>
<keyword evidence="2" id="KW-0732">Signal</keyword>
<protein>
    <submittedName>
        <fullName evidence="3">Chromosome segregation protein</fullName>
    </submittedName>
</protein>
<dbReference type="AlphaFoldDB" id="A0A379ATX3"/>
<dbReference type="Gene3D" id="1.10.287.1490">
    <property type="match status" value="1"/>
</dbReference>
<dbReference type="RefSeq" id="WP_115249908.1">
    <property type="nucleotide sequence ID" value="NZ_UGSP01000001.1"/>
</dbReference>
<organism evidence="3 4">
    <name type="scientific">Avibacterium avium</name>
    <name type="common">Pasteurella avium</name>
    <dbReference type="NCBI Taxonomy" id="751"/>
    <lineage>
        <taxon>Bacteria</taxon>
        <taxon>Pseudomonadati</taxon>
        <taxon>Pseudomonadota</taxon>
        <taxon>Gammaproteobacteria</taxon>
        <taxon>Pasteurellales</taxon>
        <taxon>Pasteurellaceae</taxon>
        <taxon>Avibacterium</taxon>
    </lineage>
</organism>
<gene>
    <name evidence="3" type="ORF">NCTC11297_01826</name>
</gene>
<dbReference type="SUPFAM" id="SSF56925">
    <property type="entry name" value="OMPA-like"/>
    <property type="match status" value="1"/>
</dbReference>
<name>A0A379ATX3_AVIAV</name>
<dbReference type="Proteomes" id="UP000255098">
    <property type="component" value="Unassembled WGS sequence"/>
</dbReference>